<accession>A0A2J8AJP3</accession>
<dbReference type="Proteomes" id="UP000236333">
    <property type="component" value="Unassembled WGS sequence"/>
</dbReference>
<keyword evidence="2" id="KW-1185">Reference proteome</keyword>
<sequence length="103" mass="11242">MAPTNAQQDEDVGMERAPWDSALAVDVTSVPVHVVLKNCLSDSLNDRLQYIRGLAAASTRASKRELVQLLEVLTTLLEDEALGVRLGTLQQMEQLGEQVLAIL</sequence>
<proteinExistence type="predicted"/>
<evidence type="ECO:0000313" key="1">
    <source>
        <dbReference type="EMBL" id="PNH12729.1"/>
    </source>
</evidence>
<gene>
    <name evidence="1" type="ORF">TSOC_000298</name>
</gene>
<name>A0A2J8AJP3_9CHLO</name>
<evidence type="ECO:0000313" key="2">
    <source>
        <dbReference type="Proteomes" id="UP000236333"/>
    </source>
</evidence>
<dbReference type="AlphaFoldDB" id="A0A2J8AJP3"/>
<reference evidence="1 2" key="1">
    <citation type="journal article" date="2017" name="Mol. Biol. Evol.">
        <title>The 4-celled Tetrabaena socialis nuclear genome reveals the essential components for genetic control of cell number at the origin of multicellularity in the volvocine lineage.</title>
        <authorList>
            <person name="Featherston J."/>
            <person name="Arakaki Y."/>
            <person name="Hanschen E.R."/>
            <person name="Ferris P.J."/>
            <person name="Michod R.E."/>
            <person name="Olson B.J.S.C."/>
            <person name="Nozaki H."/>
            <person name="Durand P.M."/>
        </authorList>
    </citation>
    <scope>NUCLEOTIDE SEQUENCE [LARGE SCALE GENOMIC DNA]</scope>
    <source>
        <strain evidence="1 2">NIES-571</strain>
    </source>
</reference>
<comment type="caution">
    <text evidence="1">The sequence shown here is derived from an EMBL/GenBank/DDBJ whole genome shotgun (WGS) entry which is preliminary data.</text>
</comment>
<organism evidence="1 2">
    <name type="scientific">Tetrabaena socialis</name>
    <dbReference type="NCBI Taxonomy" id="47790"/>
    <lineage>
        <taxon>Eukaryota</taxon>
        <taxon>Viridiplantae</taxon>
        <taxon>Chlorophyta</taxon>
        <taxon>core chlorophytes</taxon>
        <taxon>Chlorophyceae</taxon>
        <taxon>CS clade</taxon>
        <taxon>Chlamydomonadales</taxon>
        <taxon>Tetrabaenaceae</taxon>
        <taxon>Tetrabaena</taxon>
    </lineage>
</organism>
<protein>
    <submittedName>
        <fullName evidence="1">Uncharacterized protein</fullName>
    </submittedName>
</protein>
<dbReference type="EMBL" id="PGGS01000004">
    <property type="protein sequence ID" value="PNH12729.1"/>
    <property type="molecule type" value="Genomic_DNA"/>
</dbReference>
<dbReference type="OrthoDB" id="539904at2759"/>